<name>A0A9E2L0P4_9SPIR</name>
<reference evidence="2" key="2">
    <citation type="submission" date="2021-04" db="EMBL/GenBank/DDBJ databases">
        <authorList>
            <person name="Gilroy R."/>
        </authorList>
    </citation>
    <scope>NUCLEOTIDE SEQUENCE</scope>
    <source>
        <strain evidence="2">Gambia15-2214</strain>
    </source>
</reference>
<evidence type="ECO:0000313" key="3">
    <source>
        <dbReference type="Proteomes" id="UP000823914"/>
    </source>
</evidence>
<reference evidence="2" key="1">
    <citation type="journal article" date="2021" name="PeerJ">
        <title>Extensive microbial diversity within the chicken gut microbiome revealed by metagenomics and culture.</title>
        <authorList>
            <person name="Gilroy R."/>
            <person name="Ravi A."/>
            <person name="Getino M."/>
            <person name="Pursley I."/>
            <person name="Horton D.L."/>
            <person name="Alikhan N.F."/>
            <person name="Baker D."/>
            <person name="Gharbi K."/>
            <person name="Hall N."/>
            <person name="Watson M."/>
            <person name="Adriaenssens E.M."/>
            <person name="Foster-Nyarko E."/>
            <person name="Jarju S."/>
            <person name="Secka A."/>
            <person name="Antonio M."/>
            <person name="Oren A."/>
            <person name="Chaudhuri R.R."/>
            <person name="La Ragione R."/>
            <person name="Hildebrand F."/>
            <person name="Pallen M.J."/>
        </authorList>
    </citation>
    <scope>NUCLEOTIDE SEQUENCE</scope>
    <source>
        <strain evidence="2">Gambia15-2214</strain>
    </source>
</reference>
<accession>A0A9E2L0P4</accession>
<sequence>MKKTGGDIEGYGEDEEVLVYHYGKPGERLKNADPTVKQFYAGEGPQPPKGIFRSLVQTRASRLLLATVLGLFVFTLFNSLLTKGESYDTISGVKVSLSAFSFEDKVFVSVKFEDNEKYQGDSFPVYAKVSFYDSQGQLYYQEESSTFYTGKETFLRTSLTDYDILYVESEIIIEPESSVLRSEVVHK</sequence>
<proteinExistence type="predicted"/>
<evidence type="ECO:0000256" key="1">
    <source>
        <dbReference type="SAM" id="Phobius"/>
    </source>
</evidence>
<dbReference type="Proteomes" id="UP000823914">
    <property type="component" value="Unassembled WGS sequence"/>
</dbReference>
<keyword evidence="1" id="KW-0472">Membrane</keyword>
<organism evidence="2 3">
    <name type="scientific">Candidatus Treponema excrementipullorum</name>
    <dbReference type="NCBI Taxonomy" id="2838768"/>
    <lineage>
        <taxon>Bacteria</taxon>
        <taxon>Pseudomonadati</taxon>
        <taxon>Spirochaetota</taxon>
        <taxon>Spirochaetia</taxon>
        <taxon>Spirochaetales</taxon>
        <taxon>Treponemataceae</taxon>
        <taxon>Treponema</taxon>
    </lineage>
</organism>
<dbReference type="EMBL" id="JAHLFV010000054">
    <property type="protein sequence ID" value="MBU3849383.1"/>
    <property type="molecule type" value="Genomic_DNA"/>
</dbReference>
<keyword evidence="1" id="KW-1133">Transmembrane helix</keyword>
<protein>
    <submittedName>
        <fullName evidence="2">Uncharacterized protein</fullName>
    </submittedName>
</protein>
<evidence type="ECO:0000313" key="2">
    <source>
        <dbReference type="EMBL" id="MBU3849383.1"/>
    </source>
</evidence>
<keyword evidence="1" id="KW-0812">Transmembrane</keyword>
<feature type="transmembrane region" description="Helical" evidence="1">
    <location>
        <begin position="63"/>
        <end position="81"/>
    </location>
</feature>
<dbReference type="AlphaFoldDB" id="A0A9E2L0P4"/>
<gene>
    <name evidence="2" type="ORF">IAA16_02325</name>
</gene>
<comment type="caution">
    <text evidence="2">The sequence shown here is derived from an EMBL/GenBank/DDBJ whole genome shotgun (WGS) entry which is preliminary data.</text>
</comment>